<sequence length="394" mass="42300">MKKHLMSLGLAGLAITGSVAQAEEFLDDRFYVAPFGTYLQPGGNTNGYGGWGAGVGFGKILDEHFNVEVRGFWQNYQSDRVNPGVGNSNAANTLWNGKTGNWNGQTDLTGGTIDGQFYFFRDTISPYIVAGIGGMNTSGPQPWTKFAAAASVASFIFETGVGATYEVLDNLLIRADVRYRINTAPTTGGSTYTTASGATVSNSGSGVLNDMLVNVGFVIPFGDKPKPTALAAAPVAAAKNDCATRDTDHDGVNDCDDKCPGTLAGAQVDAQGCPVIIELKGVHFKYDSSELLPESKKILDGVAQNLIEYPTKHEIEVVGHTSTEGSDDYNLHLSQRRSASVVEYLKWAGVKNKLHAVGMGESHPLIPHERDEAERAKNRRVQLVWQGEADYKTR</sequence>
<dbReference type="InterPro" id="IPR006664">
    <property type="entry name" value="OMP_bac"/>
</dbReference>
<evidence type="ECO:0000256" key="3">
    <source>
        <dbReference type="ARBA" id="ARBA00022452"/>
    </source>
</evidence>
<keyword evidence="5" id="KW-0406">Ion transport</keyword>
<dbReference type="PRINTS" id="PR01021">
    <property type="entry name" value="OMPADOMAIN"/>
</dbReference>
<gene>
    <name evidence="12" type="ORF">F6R98_13510</name>
</gene>
<keyword evidence="10" id="KW-0732">Signal</keyword>
<dbReference type="PANTHER" id="PTHR30329:SF21">
    <property type="entry name" value="LIPOPROTEIN YIAD-RELATED"/>
    <property type="match status" value="1"/>
</dbReference>
<dbReference type="RefSeq" id="WP_153249493.1">
    <property type="nucleotide sequence ID" value="NZ_CP044205.1"/>
</dbReference>
<dbReference type="GO" id="GO:0046930">
    <property type="term" value="C:pore complex"/>
    <property type="evidence" value="ECO:0007669"/>
    <property type="project" value="UniProtKB-KW"/>
</dbReference>
<protein>
    <submittedName>
        <fullName evidence="12">OmpA family protein</fullName>
    </submittedName>
</protein>
<keyword evidence="4" id="KW-0812">Transmembrane</keyword>
<dbReference type="InterPro" id="IPR050330">
    <property type="entry name" value="Bact_OuterMem_StrucFunc"/>
</dbReference>
<evidence type="ECO:0000256" key="7">
    <source>
        <dbReference type="ARBA" id="ARBA00023136"/>
    </source>
</evidence>
<reference evidence="12 13" key="1">
    <citation type="submission" date="2019-09" db="EMBL/GenBank/DDBJ databases">
        <title>Ecophysiology of the spiral-shaped methanotroph Methylospira mobilis as revealed by the complete genome sequence.</title>
        <authorList>
            <person name="Oshkin I.Y."/>
            <person name="Dedysh S.N."/>
            <person name="Miroshnikov K."/>
            <person name="Danilova O.V."/>
            <person name="Hakobyan A."/>
            <person name="Liesack W."/>
        </authorList>
    </citation>
    <scope>NUCLEOTIDE SEQUENCE [LARGE SCALE GENOMIC DNA]</scope>
    <source>
        <strain evidence="12 13">Shm1</strain>
    </source>
</reference>
<evidence type="ECO:0000256" key="6">
    <source>
        <dbReference type="ARBA" id="ARBA00023114"/>
    </source>
</evidence>
<dbReference type="Pfam" id="PF00691">
    <property type="entry name" value="OmpA"/>
    <property type="match status" value="1"/>
</dbReference>
<evidence type="ECO:0000259" key="11">
    <source>
        <dbReference type="PROSITE" id="PS51123"/>
    </source>
</evidence>
<evidence type="ECO:0000313" key="13">
    <source>
        <dbReference type="Proteomes" id="UP000325755"/>
    </source>
</evidence>
<name>A0A5Q0BI53_9GAMM</name>
<dbReference type="PANTHER" id="PTHR30329">
    <property type="entry name" value="STATOR ELEMENT OF FLAGELLAR MOTOR COMPLEX"/>
    <property type="match status" value="1"/>
</dbReference>
<dbReference type="InterPro" id="IPR011250">
    <property type="entry name" value="OMP/PagP_B-barrel"/>
</dbReference>
<evidence type="ECO:0000256" key="1">
    <source>
        <dbReference type="ARBA" id="ARBA00004571"/>
    </source>
</evidence>
<evidence type="ECO:0000256" key="5">
    <source>
        <dbReference type="ARBA" id="ARBA00023065"/>
    </source>
</evidence>
<keyword evidence="2" id="KW-0813">Transport</keyword>
<dbReference type="Proteomes" id="UP000325755">
    <property type="component" value="Chromosome"/>
</dbReference>
<dbReference type="KEGG" id="mmob:F6R98_13510"/>
<keyword evidence="7 9" id="KW-0472">Membrane</keyword>
<evidence type="ECO:0000256" key="8">
    <source>
        <dbReference type="ARBA" id="ARBA00023237"/>
    </source>
</evidence>
<organism evidence="12 13">
    <name type="scientific">Candidatus Methylospira mobilis</name>
    <dbReference type="NCBI Taxonomy" id="1808979"/>
    <lineage>
        <taxon>Bacteria</taxon>
        <taxon>Pseudomonadati</taxon>
        <taxon>Pseudomonadota</taxon>
        <taxon>Gammaproteobacteria</taxon>
        <taxon>Methylococcales</taxon>
        <taxon>Methylococcaceae</taxon>
        <taxon>Candidatus Methylospira</taxon>
    </lineage>
</organism>
<dbReference type="SUPFAM" id="SSF56925">
    <property type="entry name" value="OMPA-like"/>
    <property type="match status" value="1"/>
</dbReference>
<evidence type="ECO:0000256" key="10">
    <source>
        <dbReference type="SAM" id="SignalP"/>
    </source>
</evidence>
<comment type="subcellular location">
    <subcellularLocation>
        <location evidence="1">Cell outer membrane</location>
        <topology evidence="1">Multi-pass membrane protein</topology>
    </subcellularLocation>
</comment>
<dbReference type="InterPro" id="IPR036737">
    <property type="entry name" value="OmpA-like_sf"/>
</dbReference>
<keyword evidence="3" id="KW-1134">Transmembrane beta strand</keyword>
<dbReference type="InParanoid" id="A0A5Q0BI53"/>
<feature type="domain" description="OmpA-like" evidence="11">
    <location>
        <begin position="271"/>
        <end position="389"/>
    </location>
</feature>
<accession>A0A5Q0BI53</accession>
<feature type="signal peptide" evidence="10">
    <location>
        <begin position="1"/>
        <end position="22"/>
    </location>
</feature>
<evidence type="ECO:0000256" key="4">
    <source>
        <dbReference type="ARBA" id="ARBA00022692"/>
    </source>
</evidence>
<keyword evidence="6" id="KW-0626">Porin</keyword>
<dbReference type="GO" id="GO:0015288">
    <property type="term" value="F:porin activity"/>
    <property type="evidence" value="ECO:0007669"/>
    <property type="project" value="UniProtKB-KW"/>
</dbReference>
<dbReference type="Gene3D" id="3.30.1330.60">
    <property type="entry name" value="OmpA-like domain"/>
    <property type="match status" value="1"/>
</dbReference>
<dbReference type="GO" id="GO:0006811">
    <property type="term" value="P:monoatomic ion transport"/>
    <property type="evidence" value="ECO:0007669"/>
    <property type="project" value="UniProtKB-KW"/>
</dbReference>
<dbReference type="GO" id="GO:0009279">
    <property type="term" value="C:cell outer membrane"/>
    <property type="evidence" value="ECO:0007669"/>
    <property type="project" value="UniProtKB-SubCell"/>
</dbReference>
<evidence type="ECO:0000256" key="2">
    <source>
        <dbReference type="ARBA" id="ARBA00022448"/>
    </source>
</evidence>
<dbReference type="OrthoDB" id="1149075at2"/>
<dbReference type="GO" id="GO:0005509">
    <property type="term" value="F:calcium ion binding"/>
    <property type="evidence" value="ECO:0007669"/>
    <property type="project" value="InterPro"/>
</dbReference>
<dbReference type="AlphaFoldDB" id="A0A5Q0BI53"/>
<dbReference type="EMBL" id="CP044205">
    <property type="protein sequence ID" value="QFY43510.1"/>
    <property type="molecule type" value="Genomic_DNA"/>
</dbReference>
<dbReference type="SUPFAM" id="SSF103647">
    <property type="entry name" value="TSP type-3 repeat"/>
    <property type="match status" value="1"/>
</dbReference>
<feature type="chain" id="PRO_5025025636" evidence="10">
    <location>
        <begin position="23"/>
        <end position="394"/>
    </location>
</feature>
<evidence type="ECO:0000256" key="9">
    <source>
        <dbReference type="PROSITE-ProRule" id="PRU00473"/>
    </source>
</evidence>
<dbReference type="CDD" id="cd07185">
    <property type="entry name" value="OmpA_C-like"/>
    <property type="match status" value="1"/>
</dbReference>
<keyword evidence="8" id="KW-0998">Cell outer membrane</keyword>
<keyword evidence="13" id="KW-1185">Reference proteome</keyword>
<proteinExistence type="predicted"/>
<dbReference type="InterPro" id="IPR006665">
    <property type="entry name" value="OmpA-like"/>
</dbReference>
<dbReference type="SUPFAM" id="SSF103088">
    <property type="entry name" value="OmpA-like"/>
    <property type="match status" value="1"/>
</dbReference>
<dbReference type="PROSITE" id="PS51123">
    <property type="entry name" value="OMPA_2"/>
    <property type="match status" value="1"/>
</dbReference>
<dbReference type="Gene3D" id="2.40.160.20">
    <property type="match status" value="1"/>
</dbReference>
<evidence type="ECO:0000313" key="12">
    <source>
        <dbReference type="EMBL" id="QFY43510.1"/>
    </source>
</evidence>
<dbReference type="InterPro" id="IPR028974">
    <property type="entry name" value="TSP_type-3_rpt"/>
</dbReference>